<evidence type="ECO:0000313" key="2">
    <source>
        <dbReference type="Proteomes" id="UP000233140"/>
    </source>
</evidence>
<reference evidence="1" key="1">
    <citation type="submission" date="2025-08" db="UniProtKB">
        <authorList>
            <consortium name="Ensembl"/>
        </authorList>
    </citation>
    <scope>IDENTIFICATION</scope>
</reference>
<name>A0A2K5XKI7_MANLE</name>
<protein>
    <submittedName>
        <fullName evidence="1">Uncharacterized protein</fullName>
    </submittedName>
</protein>
<dbReference type="GeneTree" id="ENSGT00940000161627"/>
<reference evidence="1" key="2">
    <citation type="submission" date="2025-09" db="UniProtKB">
        <authorList>
            <consortium name="Ensembl"/>
        </authorList>
    </citation>
    <scope>IDENTIFICATION</scope>
</reference>
<sequence>MTTIIKLGKVPSLRHPLKKTVSHSVSQARVQWCHLGSLQPPPPEFKQFSRHSLPSSWDYRRTSTCLVLTLLPWLEHSSVIKTHCGLELLGSTNPPSSVTQVAGPTGAPHHAWLLFKIRFKRWGLAILPMMVTII</sequence>
<dbReference type="PANTHER" id="PTHR46254">
    <property type="entry name" value="PROTEIN GVQW1-RELATED"/>
    <property type="match status" value="1"/>
</dbReference>
<dbReference type="Ensembl" id="ENSMLET00000018313.1">
    <property type="protein sequence ID" value="ENSMLEP00000003805.1"/>
    <property type="gene ID" value="ENSMLEG00000016751.1"/>
</dbReference>
<proteinExistence type="predicted"/>
<dbReference type="AlphaFoldDB" id="A0A2K5XKI7"/>
<dbReference type="OMA" id="DYRWNLT"/>
<organism evidence="1 2">
    <name type="scientific">Mandrillus leucophaeus</name>
    <name type="common">Drill</name>
    <name type="synonym">Papio leucophaeus</name>
    <dbReference type="NCBI Taxonomy" id="9568"/>
    <lineage>
        <taxon>Eukaryota</taxon>
        <taxon>Metazoa</taxon>
        <taxon>Chordata</taxon>
        <taxon>Craniata</taxon>
        <taxon>Vertebrata</taxon>
        <taxon>Euteleostomi</taxon>
        <taxon>Mammalia</taxon>
        <taxon>Eutheria</taxon>
        <taxon>Euarchontoglires</taxon>
        <taxon>Primates</taxon>
        <taxon>Haplorrhini</taxon>
        <taxon>Catarrhini</taxon>
        <taxon>Cercopithecidae</taxon>
        <taxon>Cercopithecinae</taxon>
        <taxon>Mandrillus</taxon>
    </lineage>
</organism>
<keyword evidence="2" id="KW-1185">Reference proteome</keyword>
<dbReference type="Proteomes" id="UP000233140">
    <property type="component" value="Unassembled WGS sequence"/>
</dbReference>
<dbReference type="PANTHER" id="PTHR46254:SF3">
    <property type="entry name" value="SECRETED PROTEIN"/>
    <property type="match status" value="1"/>
</dbReference>
<accession>A0A2K5XKI7</accession>
<dbReference type="PRINTS" id="PR02045">
    <property type="entry name" value="F138DOMAIN"/>
</dbReference>
<evidence type="ECO:0000313" key="1">
    <source>
        <dbReference type="Ensembl" id="ENSMLEP00000003805.1"/>
    </source>
</evidence>